<feature type="transmembrane region" description="Helical" evidence="5">
    <location>
        <begin position="70"/>
        <end position="93"/>
    </location>
</feature>
<reference evidence="6 7" key="1">
    <citation type="submission" date="2019-01" db="EMBL/GenBank/DDBJ databases">
        <title>A draft genome assembly of the solar-powered sea slug Elysia chlorotica.</title>
        <authorList>
            <person name="Cai H."/>
            <person name="Li Q."/>
            <person name="Fang X."/>
            <person name="Li J."/>
            <person name="Curtis N.E."/>
            <person name="Altenburger A."/>
            <person name="Shibata T."/>
            <person name="Feng M."/>
            <person name="Maeda T."/>
            <person name="Schwartz J.A."/>
            <person name="Shigenobu S."/>
            <person name="Lundholm N."/>
            <person name="Nishiyama T."/>
            <person name="Yang H."/>
            <person name="Hasebe M."/>
            <person name="Li S."/>
            <person name="Pierce S.K."/>
            <person name="Wang J."/>
        </authorList>
    </citation>
    <scope>NUCLEOTIDE SEQUENCE [LARGE SCALE GENOMIC DNA]</scope>
    <source>
        <strain evidence="6">EC2010</strain>
        <tissue evidence="6">Whole organism of an adult</tissue>
    </source>
</reference>
<dbReference type="PANTHER" id="PTHR23121:SF9">
    <property type="entry name" value="SODIUM-DEPENDENT GLUCOSE TRANSPORTER 1"/>
    <property type="match status" value="1"/>
</dbReference>
<comment type="caution">
    <text evidence="6">The sequence shown here is derived from an EMBL/GenBank/DDBJ whole genome shotgun (WGS) entry which is preliminary data.</text>
</comment>
<feature type="compositionally biased region" description="Basic and acidic residues" evidence="4">
    <location>
        <begin position="269"/>
        <end position="283"/>
    </location>
</feature>
<feature type="transmembrane region" description="Helical" evidence="5">
    <location>
        <begin position="553"/>
        <end position="575"/>
    </location>
</feature>
<evidence type="ECO:0000256" key="2">
    <source>
        <dbReference type="ARBA" id="ARBA00022989"/>
    </source>
</evidence>
<dbReference type="SUPFAM" id="SSF103473">
    <property type="entry name" value="MFS general substrate transporter"/>
    <property type="match status" value="2"/>
</dbReference>
<proteinExistence type="predicted"/>
<feature type="transmembrane region" description="Helical" evidence="5">
    <location>
        <begin position="453"/>
        <end position="472"/>
    </location>
</feature>
<feature type="region of interest" description="Disordered" evidence="4">
    <location>
        <begin position="222"/>
        <end position="383"/>
    </location>
</feature>
<keyword evidence="7" id="KW-1185">Reference proteome</keyword>
<evidence type="ECO:0008006" key="8">
    <source>
        <dbReference type="Google" id="ProtNLM"/>
    </source>
</evidence>
<protein>
    <recommendedName>
        <fullName evidence="8">Major facilitator superfamily (MFS) profile domain-containing protein</fullName>
    </recommendedName>
</protein>
<sequence>MMEEEEDTLFDQDHLLGRSDEASREKSEQKRKLAKTGSLSLAFFCLGLCIAIPGPTLLDLGKTVGRDTQHMVLVFTARSLGYLLGSVGGGILGDLWDQQLLLALTLGLTAVATIGVPWCSTLVTMAILISVHGVAIGVLDSGGNVFCIRIWGKQSPSYMQLLHFAFGVGAFLAPLVAYPFLSDSLSYAGSNRSIALPYTFEIQALNSLPDTIAGKSADADYHQDVSTTSRPGSGVNISSDANNNNTVAAVVTTTLAPPPPPQPVPKKPRITDGESLSPKHADGEPNNSKLSDLIRNPQKILPEDIPESGVTTPAPPSTASPPSTSSSTTTTTTTIPSTSDHHSESEPSDSDPQSKVSPPHEAGEDNSEAVDRPDSNSTTTNSTALPQDTLQFFFETVRNMSKIQFAYLVIGLLLAVNSFVFCSLYTQDRAAHRSGPISTPLSHEELTRPPKSACFVFTFLGFLFLFFLIYVGMEVTYGGLLPTFALGFPGVVDTPAGGATLVAMFWGSLALGRGMGIFVARWFKPPCMMVVDLSLTMAGALVLVLGISAQPKLLWVGTVTLGLGMSTLFPTAMSWAHTYHPLSGRSAAVFVAGCGVGEMTVPALTGQLYHSADHMALMYVMLACASLLVLIFLVLQVLALRG</sequence>
<gene>
    <name evidence="6" type="ORF">EGW08_002669</name>
</gene>
<feature type="transmembrane region" description="Helical" evidence="5">
    <location>
        <begin position="616"/>
        <end position="640"/>
    </location>
</feature>
<evidence type="ECO:0000256" key="5">
    <source>
        <dbReference type="SAM" id="Phobius"/>
    </source>
</evidence>
<feature type="transmembrane region" description="Helical" evidence="5">
    <location>
        <begin position="100"/>
        <end position="118"/>
    </location>
</feature>
<feature type="transmembrane region" description="Helical" evidence="5">
    <location>
        <begin position="405"/>
        <end position="425"/>
    </location>
</feature>
<dbReference type="Gene3D" id="1.20.1250.20">
    <property type="entry name" value="MFS general substrate transporter like domains"/>
    <property type="match status" value="2"/>
</dbReference>
<dbReference type="InterPro" id="IPR011701">
    <property type="entry name" value="MFS"/>
</dbReference>
<feature type="compositionally biased region" description="Polar residues" evidence="4">
    <location>
        <begin position="224"/>
        <end position="240"/>
    </location>
</feature>
<dbReference type="EMBL" id="RQTK01000052">
    <property type="protein sequence ID" value="RUS89551.1"/>
    <property type="molecule type" value="Genomic_DNA"/>
</dbReference>
<feature type="compositionally biased region" description="Low complexity" evidence="4">
    <location>
        <begin position="320"/>
        <end position="338"/>
    </location>
</feature>
<dbReference type="OrthoDB" id="546893at2759"/>
<feature type="compositionally biased region" description="Pro residues" evidence="4">
    <location>
        <begin position="256"/>
        <end position="265"/>
    </location>
</feature>
<dbReference type="Pfam" id="PF07690">
    <property type="entry name" value="MFS_1"/>
    <property type="match status" value="1"/>
</dbReference>
<feature type="transmembrane region" description="Helical" evidence="5">
    <location>
        <begin position="527"/>
        <end position="547"/>
    </location>
</feature>
<evidence type="ECO:0000256" key="1">
    <source>
        <dbReference type="ARBA" id="ARBA00022692"/>
    </source>
</evidence>
<dbReference type="Proteomes" id="UP000271974">
    <property type="component" value="Unassembled WGS sequence"/>
</dbReference>
<feature type="compositionally biased region" description="Low complexity" evidence="4">
    <location>
        <begin position="241"/>
        <end position="255"/>
    </location>
</feature>
<feature type="transmembrane region" description="Helical" evidence="5">
    <location>
        <begin position="587"/>
        <end position="610"/>
    </location>
</feature>
<dbReference type="AlphaFoldDB" id="A0A433U6W5"/>
<accession>A0A433U6W5</accession>
<feature type="transmembrane region" description="Helical" evidence="5">
    <location>
        <begin position="124"/>
        <end position="149"/>
    </location>
</feature>
<evidence type="ECO:0000256" key="3">
    <source>
        <dbReference type="ARBA" id="ARBA00023136"/>
    </source>
</evidence>
<keyword evidence="2 5" id="KW-1133">Transmembrane helix</keyword>
<evidence type="ECO:0000256" key="4">
    <source>
        <dbReference type="SAM" id="MobiDB-lite"/>
    </source>
</evidence>
<dbReference type="PANTHER" id="PTHR23121">
    <property type="entry name" value="SODIUM-DEPENDENT GLUCOSE TRANSPORTER 1"/>
    <property type="match status" value="1"/>
</dbReference>
<organism evidence="6 7">
    <name type="scientific">Elysia chlorotica</name>
    <name type="common">Eastern emerald elysia</name>
    <name type="synonym">Sea slug</name>
    <dbReference type="NCBI Taxonomy" id="188477"/>
    <lineage>
        <taxon>Eukaryota</taxon>
        <taxon>Metazoa</taxon>
        <taxon>Spiralia</taxon>
        <taxon>Lophotrochozoa</taxon>
        <taxon>Mollusca</taxon>
        <taxon>Gastropoda</taxon>
        <taxon>Heterobranchia</taxon>
        <taxon>Euthyneura</taxon>
        <taxon>Panpulmonata</taxon>
        <taxon>Sacoglossa</taxon>
        <taxon>Placobranchoidea</taxon>
        <taxon>Plakobranchidae</taxon>
        <taxon>Elysia</taxon>
    </lineage>
</organism>
<keyword evidence="3 5" id="KW-0472">Membrane</keyword>
<dbReference type="InterPro" id="IPR036259">
    <property type="entry name" value="MFS_trans_sf"/>
</dbReference>
<name>A0A433U6W5_ELYCH</name>
<feature type="non-terminal residue" evidence="6">
    <location>
        <position position="642"/>
    </location>
</feature>
<evidence type="ECO:0000313" key="6">
    <source>
        <dbReference type="EMBL" id="RUS89551.1"/>
    </source>
</evidence>
<keyword evidence="1 5" id="KW-0812">Transmembrane</keyword>
<feature type="transmembrane region" description="Helical" evidence="5">
    <location>
        <begin position="161"/>
        <end position="181"/>
    </location>
</feature>
<dbReference type="GO" id="GO:0022857">
    <property type="term" value="F:transmembrane transporter activity"/>
    <property type="evidence" value="ECO:0007669"/>
    <property type="project" value="InterPro"/>
</dbReference>
<feature type="transmembrane region" description="Helical" evidence="5">
    <location>
        <begin position="39"/>
        <end position="58"/>
    </location>
</feature>
<evidence type="ECO:0000313" key="7">
    <source>
        <dbReference type="Proteomes" id="UP000271974"/>
    </source>
</evidence>